<evidence type="ECO:0000313" key="1">
    <source>
        <dbReference type="EMBL" id="EXL97848.1"/>
    </source>
</evidence>
<reference evidence="1" key="1">
    <citation type="submission" date="2011-11" db="EMBL/GenBank/DDBJ databases">
        <title>The Genome Sequence of Fusarium oxysporum II5.</title>
        <authorList>
            <consortium name="The Broad Institute Genome Sequencing Platform"/>
            <person name="Ma L.-J."/>
            <person name="Gale L.R."/>
            <person name="Schwartz D.C."/>
            <person name="Zhou S."/>
            <person name="Corby-Kistler H."/>
            <person name="Young S.K."/>
            <person name="Zeng Q."/>
            <person name="Gargeya S."/>
            <person name="Fitzgerald M."/>
            <person name="Haas B."/>
            <person name="Abouelleil A."/>
            <person name="Alvarado L."/>
            <person name="Arachchi H.M."/>
            <person name="Berlin A."/>
            <person name="Brown A."/>
            <person name="Chapman S.B."/>
            <person name="Chen Z."/>
            <person name="Dunbar C."/>
            <person name="Freedman E."/>
            <person name="Gearin G."/>
            <person name="Goldberg J."/>
            <person name="Griggs A."/>
            <person name="Gujja S."/>
            <person name="Heiman D."/>
            <person name="Howarth C."/>
            <person name="Larson L."/>
            <person name="Lui A."/>
            <person name="MacDonald P.J.P."/>
            <person name="Montmayeur A."/>
            <person name="Murphy C."/>
            <person name="Neiman D."/>
            <person name="Pearson M."/>
            <person name="Priest M."/>
            <person name="Roberts A."/>
            <person name="Saif S."/>
            <person name="Shea T."/>
            <person name="Shenoy N."/>
            <person name="Sisk P."/>
            <person name="Stolte C."/>
            <person name="Sykes S."/>
            <person name="Wortman J."/>
            <person name="Nusbaum C."/>
            <person name="Birren B."/>
        </authorList>
    </citation>
    <scope>NUCLEOTIDE SEQUENCE [LARGE SCALE GENOMIC DNA]</scope>
    <source>
        <strain evidence="1">54006</strain>
    </source>
</reference>
<sequence length="168" mass="18911">MGSSKIAPTQHSHMPGVMHLKKTSLTWNVTEKPSNAIKQIKEHVLVSERGRNLLKTQKGMLVIGEILPMTANPTKRRDLPIAMQFLSLLVLLAPVASSCGDNTYRCKNPDKSTAEEQAVTTKICSSLGNGYCYCNHRAEWFCDTFGEDINKFKRSCEDQGENWYWVDC</sequence>
<dbReference type="Proteomes" id="UP000030685">
    <property type="component" value="Unassembled WGS sequence"/>
</dbReference>
<organism evidence="1">
    <name type="scientific">Fusarium odoratissimum (strain NRRL 54006)</name>
    <dbReference type="NCBI Taxonomy" id="1089451"/>
    <lineage>
        <taxon>Eukaryota</taxon>
        <taxon>Fungi</taxon>
        <taxon>Dikarya</taxon>
        <taxon>Ascomycota</taxon>
        <taxon>Pezizomycotina</taxon>
        <taxon>Sordariomycetes</taxon>
        <taxon>Hypocreomycetidae</taxon>
        <taxon>Hypocreales</taxon>
        <taxon>Nectriaceae</taxon>
        <taxon>Fusarium</taxon>
        <taxon>Fusarium oxysporum species complex</taxon>
        <taxon>Fusarium oxysporum f. sp. cubense (strain race 4)</taxon>
    </lineage>
</organism>
<proteinExistence type="predicted"/>
<dbReference type="RefSeq" id="XP_031059938.1">
    <property type="nucleotide sequence ID" value="XM_031210460.1"/>
</dbReference>
<dbReference type="EMBL" id="JH658288">
    <property type="protein sequence ID" value="EXL97848.1"/>
    <property type="molecule type" value="Genomic_DNA"/>
</dbReference>
<gene>
    <name evidence="1" type="ORF">FOIG_10161</name>
</gene>
<dbReference type="GeneID" id="42035336"/>
<name>X0J9G7_FUSO5</name>
<reference evidence="1" key="2">
    <citation type="submission" date="2012-05" db="EMBL/GenBank/DDBJ databases">
        <title>The Genome Annotation of Fusarium oxysporum II5.</title>
        <authorList>
            <consortium name="The Broad Institute Genomics Platform"/>
            <person name="Ma L.-J."/>
            <person name="Corby-Kistler H."/>
            <person name="Broz K."/>
            <person name="Gale L.R."/>
            <person name="Jonkers W."/>
            <person name="O'Donnell K."/>
            <person name="Ploetz R."/>
            <person name="Steinberg C."/>
            <person name="Schwartz D.C."/>
            <person name="VanEtten H."/>
            <person name="Zhou S."/>
            <person name="Young S.K."/>
            <person name="Zeng Q."/>
            <person name="Gargeya S."/>
            <person name="Fitzgerald M."/>
            <person name="Abouelleil A."/>
            <person name="Alvarado L."/>
            <person name="Chapman S.B."/>
            <person name="Gainer-Dewar J."/>
            <person name="Goldberg J."/>
            <person name="Griggs A."/>
            <person name="Gujja S."/>
            <person name="Hansen M."/>
            <person name="Howarth C."/>
            <person name="Imamovic A."/>
            <person name="Ireland A."/>
            <person name="Larimer J."/>
            <person name="McCowan C."/>
            <person name="Murphy C."/>
            <person name="Pearson M."/>
            <person name="Poon T.W."/>
            <person name="Priest M."/>
            <person name="Roberts A."/>
            <person name="Saif S."/>
            <person name="Shea T."/>
            <person name="Sykes S."/>
            <person name="Wortman J."/>
            <person name="Nusbaum C."/>
            <person name="Birren B."/>
        </authorList>
    </citation>
    <scope>NUCLEOTIDE SEQUENCE</scope>
    <source>
        <strain evidence="1">54006</strain>
    </source>
</reference>
<dbReference type="VEuPathDB" id="FungiDB:FOIG_10161"/>
<protein>
    <submittedName>
        <fullName evidence="1">Uncharacterized protein</fullName>
    </submittedName>
</protein>
<accession>X0J9G7</accession>
<dbReference type="AlphaFoldDB" id="X0J9G7"/>
<dbReference type="HOGENOM" id="CLU_1586559_0_0_1"/>